<name>K2MWB8_TRYCR</name>
<dbReference type="GO" id="GO:0004674">
    <property type="term" value="F:protein serine/threonine kinase activity"/>
    <property type="evidence" value="ECO:0007669"/>
    <property type="project" value="UniProtKB-KW"/>
</dbReference>
<evidence type="ECO:0000313" key="6">
    <source>
        <dbReference type="EMBL" id="EKF31420.1"/>
    </source>
</evidence>
<dbReference type="PROSITE" id="PS00107">
    <property type="entry name" value="PROTEIN_KINASE_ATP"/>
    <property type="match status" value="1"/>
</dbReference>
<evidence type="ECO:0000259" key="5">
    <source>
        <dbReference type="PROSITE" id="PS50011"/>
    </source>
</evidence>
<dbReference type="Gene3D" id="3.30.200.20">
    <property type="entry name" value="Phosphorylase Kinase, domain 1"/>
    <property type="match status" value="1"/>
</dbReference>
<dbReference type="Proteomes" id="UP000007350">
    <property type="component" value="Unassembled WGS sequence"/>
</dbReference>
<feature type="compositionally biased region" description="Acidic residues" evidence="4">
    <location>
        <begin position="78"/>
        <end position="87"/>
    </location>
</feature>
<keyword evidence="6" id="KW-0808">Transferase</keyword>
<feature type="region of interest" description="Disordered" evidence="4">
    <location>
        <begin position="608"/>
        <end position="645"/>
    </location>
</feature>
<dbReference type="SMART" id="SM00220">
    <property type="entry name" value="S_TKc"/>
    <property type="match status" value="1"/>
</dbReference>
<dbReference type="AlphaFoldDB" id="K2MWB8"/>
<evidence type="ECO:0000313" key="7">
    <source>
        <dbReference type="Proteomes" id="UP000007350"/>
    </source>
</evidence>
<evidence type="ECO:0000256" key="3">
    <source>
        <dbReference type="PROSITE-ProRule" id="PRU10141"/>
    </source>
</evidence>
<keyword evidence="6" id="KW-0418">Kinase</keyword>
<keyword evidence="7" id="KW-1185">Reference proteome</keyword>
<feature type="region of interest" description="Disordered" evidence="4">
    <location>
        <begin position="59"/>
        <end position="118"/>
    </location>
</feature>
<keyword evidence="2 3" id="KW-0067">ATP-binding</keyword>
<reference evidence="6 7" key="1">
    <citation type="journal article" date="2012" name="BMC Genomics">
        <title>Comparative genomic analysis of human infective Trypanosoma cruzi lineages with the bat-restricted subspecies T. cruzi marinkellei.</title>
        <authorList>
            <person name="Franzen O."/>
            <person name="Talavera-Lopez C."/>
            <person name="Ochaya S."/>
            <person name="Butler C.E."/>
            <person name="Messenger L.A."/>
            <person name="Lewis M.D."/>
            <person name="Llewellyn M.S."/>
            <person name="Marinkelle C.J."/>
            <person name="Tyler K.M."/>
            <person name="Miles M.A."/>
            <person name="Andersson B."/>
        </authorList>
    </citation>
    <scope>NUCLEOTIDE SEQUENCE [LARGE SCALE GENOMIC DNA]</scope>
    <source>
        <strain evidence="6 7">B7</strain>
    </source>
</reference>
<proteinExistence type="predicted"/>
<organism evidence="6 7">
    <name type="scientific">Trypanosoma cruzi marinkellei</name>
    <dbReference type="NCBI Taxonomy" id="85056"/>
    <lineage>
        <taxon>Eukaryota</taxon>
        <taxon>Discoba</taxon>
        <taxon>Euglenozoa</taxon>
        <taxon>Kinetoplastea</taxon>
        <taxon>Metakinetoplastina</taxon>
        <taxon>Trypanosomatida</taxon>
        <taxon>Trypanosomatidae</taxon>
        <taxon>Trypanosoma</taxon>
        <taxon>Schizotrypanum</taxon>
    </lineage>
</organism>
<dbReference type="EMBL" id="AHKC01010814">
    <property type="protein sequence ID" value="EKF31420.1"/>
    <property type="molecule type" value="Genomic_DNA"/>
</dbReference>
<feature type="binding site" evidence="3">
    <location>
        <position position="397"/>
    </location>
    <ligand>
        <name>ATP</name>
        <dbReference type="ChEBI" id="CHEBI:30616"/>
    </ligand>
</feature>
<dbReference type="GO" id="GO:0005524">
    <property type="term" value="F:ATP binding"/>
    <property type="evidence" value="ECO:0007669"/>
    <property type="project" value="UniProtKB-UniRule"/>
</dbReference>
<feature type="region of interest" description="Disordered" evidence="4">
    <location>
        <begin position="14"/>
        <end position="41"/>
    </location>
</feature>
<dbReference type="PROSITE" id="PS00108">
    <property type="entry name" value="PROTEIN_KINASE_ST"/>
    <property type="match status" value="1"/>
</dbReference>
<sequence length="1045" mass="115093">MGFMGFADYLQKQRCPRTDREVVIEPPPMAPSDSNAENRKDNLVVANSPVNLRIVVPEENGMDDCEHRSVIHSGGSSDSDDDDLNLEEEGKNRQRGNLLLTKDPSPLSDAQNDSNINNNTSSISGYYQGFISSSTKTPSVTCVPPVNAVRWNWWTGFSINDDELELNGSTLDEPMTPQSYSSMRFLGDSNQLNRSAVIGSPKTSATSDSHVQGRLQQDGKVGYRTTTRSESSQCSLSNTFNRQFSEMLRSGTVTTPSVSTECRSRGAGKPPLPMTVHCSIESAPHFTRSPSRNPCGFLEAASARESCGFKTLTDLEISALPPEPAELTSVNVGRTRSLSFKKKVVECRTADEQLLGNHQKLLNGKYVIYTKRYLGVGSYSKVLLCYNLEDKVYYALKVFNRMKLQRKVLGVDCALHKVNLEIAIMKKLRHNNIVALVEVIDDPRSRKIYLVLELAERGEIMSMRNDGTVIPMDDNKTLPESEVVRVMRSVVSAAMYTHRLGIVHRDIKPQNILLTSDGDVKLSDFGASIVVDNSATRVRREGSVAFMPPEMLVSSVVNVAPSCIRKPSISSSSHGSSTRVIPTTSSYLFKTEKIDKGIGNISSVSSREESFGEQCNPRQTEVGVEATPGVSTRRSARIHVDSSTSIPQPTPEVDLFKADVFSLGVTAFVLLMGRLPWRAHDVRSQLHAILAEPDPFEVEFRKACEHTENSSKSQIKNICEPDALLLLEKDDPLTRVETIYKADDAILDPYKEERMTSRDGGLQGGDTNDICPLEAENPRRCGSFTSLPPNEEISFHPKRDENLMDCMQISEREDDKKLPANDPIKMNPALNVSHNSSCRWDLQQTCNFINTSNANAAATDAGWEHIEKSNEFVSQADQFSTQSGGTAINSAVLGSTAQCCHSSGGWLGSTISGSPFSPVVLETPKSFQQTYVSTVENGEFTMRTAPSRKTWIDGDRSQPSLPTRNIKGSISANAIDFICSCLHVDPAKRSSMEKLYHHPWLQGIMTGEEEKMSSLDGASTIPCPAEMQTGTQNATRGVEETNFCN</sequence>
<protein>
    <submittedName>
        <fullName evidence="6">Protein kinase, putative,serine/threonine protein kinase, putative</fullName>
    </submittedName>
</protein>
<gene>
    <name evidence="6" type="ORF">MOQ_004742</name>
</gene>
<evidence type="ECO:0000256" key="2">
    <source>
        <dbReference type="ARBA" id="ARBA00022840"/>
    </source>
</evidence>
<keyword evidence="1 3" id="KW-0547">Nucleotide-binding</keyword>
<dbReference type="OrthoDB" id="68483at2759"/>
<feature type="compositionally biased region" description="Low complexity" evidence="4">
    <location>
        <begin position="108"/>
        <end position="118"/>
    </location>
</feature>
<dbReference type="GO" id="GO:0005737">
    <property type="term" value="C:cytoplasm"/>
    <property type="evidence" value="ECO:0007669"/>
    <property type="project" value="TreeGrafter"/>
</dbReference>
<dbReference type="InterPro" id="IPR000719">
    <property type="entry name" value="Prot_kinase_dom"/>
</dbReference>
<evidence type="ECO:0000256" key="4">
    <source>
        <dbReference type="SAM" id="MobiDB-lite"/>
    </source>
</evidence>
<feature type="domain" description="Protein kinase" evidence="5">
    <location>
        <begin position="368"/>
        <end position="1001"/>
    </location>
</feature>
<dbReference type="PROSITE" id="PS50011">
    <property type="entry name" value="PROTEIN_KINASE_DOM"/>
    <property type="match status" value="1"/>
</dbReference>
<keyword evidence="6" id="KW-0723">Serine/threonine-protein kinase</keyword>
<dbReference type="InterPro" id="IPR008271">
    <property type="entry name" value="Ser/Thr_kinase_AS"/>
</dbReference>
<dbReference type="Gene3D" id="1.10.510.10">
    <property type="entry name" value="Transferase(Phosphotransferase) domain 1"/>
    <property type="match status" value="2"/>
</dbReference>
<evidence type="ECO:0000256" key="1">
    <source>
        <dbReference type="ARBA" id="ARBA00022741"/>
    </source>
</evidence>
<comment type="caution">
    <text evidence="6">The sequence shown here is derived from an EMBL/GenBank/DDBJ whole genome shotgun (WGS) entry which is preliminary data.</text>
</comment>
<dbReference type="InterPro" id="IPR011009">
    <property type="entry name" value="Kinase-like_dom_sf"/>
</dbReference>
<dbReference type="Pfam" id="PF00069">
    <property type="entry name" value="Pkinase"/>
    <property type="match status" value="1"/>
</dbReference>
<accession>K2MWB8</accession>
<dbReference type="InterPro" id="IPR017441">
    <property type="entry name" value="Protein_kinase_ATP_BS"/>
</dbReference>
<dbReference type="PANTHER" id="PTHR24346">
    <property type="entry name" value="MAP/MICROTUBULE AFFINITY-REGULATING KINASE"/>
    <property type="match status" value="1"/>
</dbReference>
<dbReference type="GO" id="GO:0035556">
    <property type="term" value="P:intracellular signal transduction"/>
    <property type="evidence" value="ECO:0007669"/>
    <property type="project" value="TreeGrafter"/>
</dbReference>
<dbReference type="PANTHER" id="PTHR24346:SF77">
    <property type="entry name" value="SERINE THREONINE PROTEIN KINASE"/>
    <property type="match status" value="1"/>
</dbReference>
<dbReference type="SUPFAM" id="SSF56112">
    <property type="entry name" value="Protein kinase-like (PK-like)"/>
    <property type="match status" value="2"/>
</dbReference>